<sequence>MISVHTITVLLFAFVAVVATVSADDSSIFGVSRQLAPPTPLQCADDAFTKVIPTIDIDSSFASIDGVIGTDEYDGFLSLPMYNAGKNNDPNRQDVVATAYIAYDCSTKTLCVATNMTDGFLRNNTNTEVQEALEHSWVELDDTVDNAVKFNPDGGSRGYSGPYQFQYVYKEGCWTEVDLSPNSYIQVHFNNVDYGTESNGATTSTGKNVVHGEGVLLCATTDCTGGDNDSTTGSLDMNAVFSFSSIDS</sequence>
<dbReference type="RefSeq" id="XP_002290031.1">
    <property type="nucleotide sequence ID" value="XM_002289995.1"/>
</dbReference>
<name>B8C0S8_THAPS</name>
<reference evidence="2 3" key="2">
    <citation type="journal article" date="2008" name="Nature">
        <title>The Phaeodactylum genome reveals the evolutionary history of diatom genomes.</title>
        <authorList>
            <person name="Bowler C."/>
            <person name="Allen A.E."/>
            <person name="Badger J.H."/>
            <person name="Grimwood J."/>
            <person name="Jabbari K."/>
            <person name="Kuo A."/>
            <person name="Maheswari U."/>
            <person name="Martens C."/>
            <person name="Maumus F."/>
            <person name="Otillar R.P."/>
            <person name="Rayko E."/>
            <person name="Salamov A."/>
            <person name="Vandepoele K."/>
            <person name="Beszteri B."/>
            <person name="Gruber A."/>
            <person name="Heijde M."/>
            <person name="Katinka M."/>
            <person name="Mock T."/>
            <person name="Valentin K."/>
            <person name="Verret F."/>
            <person name="Berges J.A."/>
            <person name="Brownlee C."/>
            <person name="Cadoret J.P."/>
            <person name="Chiovitti A."/>
            <person name="Choi C.J."/>
            <person name="Coesel S."/>
            <person name="De Martino A."/>
            <person name="Detter J.C."/>
            <person name="Durkin C."/>
            <person name="Falciatore A."/>
            <person name="Fournet J."/>
            <person name="Haruta M."/>
            <person name="Huysman M.J."/>
            <person name="Jenkins B.D."/>
            <person name="Jiroutova K."/>
            <person name="Jorgensen R.E."/>
            <person name="Joubert Y."/>
            <person name="Kaplan A."/>
            <person name="Kroger N."/>
            <person name="Kroth P.G."/>
            <person name="La Roche J."/>
            <person name="Lindquist E."/>
            <person name="Lommer M."/>
            <person name="Martin-Jezequel V."/>
            <person name="Lopez P.J."/>
            <person name="Lucas S."/>
            <person name="Mangogna M."/>
            <person name="McGinnis K."/>
            <person name="Medlin L.K."/>
            <person name="Montsant A."/>
            <person name="Oudot-Le Secq M.P."/>
            <person name="Napoli C."/>
            <person name="Obornik M."/>
            <person name="Parker M.S."/>
            <person name="Petit J.L."/>
            <person name="Porcel B.M."/>
            <person name="Poulsen N."/>
            <person name="Robison M."/>
            <person name="Rychlewski L."/>
            <person name="Rynearson T.A."/>
            <person name="Schmutz J."/>
            <person name="Shapiro H."/>
            <person name="Siaut M."/>
            <person name="Stanley M."/>
            <person name="Sussman M.R."/>
            <person name="Taylor A.R."/>
            <person name="Vardi A."/>
            <person name="von Dassow P."/>
            <person name="Vyverman W."/>
            <person name="Willis A."/>
            <person name="Wyrwicz L.S."/>
            <person name="Rokhsar D.S."/>
            <person name="Weissenbach J."/>
            <person name="Armbrust E.V."/>
            <person name="Green B.R."/>
            <person name="Van de Peer Y."/>
            <person name="Grigoriev I.V."/>
        </authorList>
    </citation>
    <scope>NUCLEOTIDE SEQUENCE [LARGE SCALE GENOMIC DNA]</scope>
    <source>
        <strain evidence="2 3">CCMP1335</strain>
    </source>
</reference>
<proteinExistence type="predicted"/>
<accession>B8C0S8</accession>
<evidence type="ECO:0000313" key="3">
    <source>
        <dbReference type="Proteomes" id="UP000001449"/>
    </source>
</evidence>
<organism evidence="2 3">
    <name type="scientific">Thalassiosira pseudonana</name>
    <name type="common">Marine diatom</name>
    <name type="synonym">Cyclotella nana</name>
    <dbReference type="NCBI Taxonomy" id="35128"/>
    <lineage>
        <taxon>Eukaryota</taxon>
        <taxon>Sar</taxon>
        <taxon>Stramenopiles</taxon>
        <taxon>Ochrophyta</taxon>
        <taxon>Bacillariophyta</taxon>
        <taxon>Coscinodiscophyceae</taxon>
        <taxon>Thalassiosirophycidae</taxon>
        <taxon>Thalassiosirales</taxon>
        <taxon>Thalassiosiraceae</taxon>
        <taxon>Thalassiosira</taxon>
    </lineage>
</organism>
<evidence type="ECO:0000313" key="2">
    <source>
        <dbReference type="EMBL" id="EED93568.1"/>
    </source>
</evidence>
<dbReference type="EMBL" id="CM000641">
    <property type="protein sequence ID" value="EED93568.1"/>
    <property type="molecule type" value="Genomic_DNA"/>
</dbReference>
<feature type="signal peptide" evidence="1">
    <location>
        <begin position="1"/>
        <end position="23"/>
    </location>
</feature>
<dbReference type="PaxDb" id="35128-Thaps4958"/>
<evidence type="ECO:0000256" key="1">
    <source>
        <dbReference type="SAM" id="SignalP"/>
    </source>
</evidence>
<protein>
    <submittedName>
        <fullName evidence="2">Uncharacterized protein</fullName>
    </submittedName>
</protein>
<dbReference type="GeneID" id="7452275"/>
<dbReference type="KEGG" id="tps:THAPSDRAFT_4958"/>
<dbReference type="HOGENOM" id="CLU_1122021_0_0_1"/>
<dbReference type="InParanoid" id="B8C0S8"/>
<keyword evidence="1" id="KW-0732">Signal</keyword>
<reference evidence="2 3" key="1">
    <citation type="journal article" date="2004" name="Science">
        <title>The genome of the diatom Thalassiosira pseudonana: ecology, evolution, and metabolism.</title>
        <authorList>
            <person name="Armbrust E.V."/>
            <person name="Berges J.A."/>
            <person name="Bowler C."/>
            <person name="Green B.R."/>
            <person name="Martinez D."/>
            <person name="Putnam N.H."/>
            <person name="Zhou S."/>
            <person name="Allen A.E."/>
            <person name="Apt K.E."/>
            <person name="Bechner M."/>
            <person name="Brzezinski M.A."/>
            <person name="Chaal B.K."/>
            <person name="Chiovitti A."/>
            <person name="Davis A.K."/>
            <person name="Demarest M.S."/>
            <person name="Detter J.C."/>
            <person name="Glavina T."/>
            <person name="Goodstein D."/>
            <person name="Hadi M.Z."/>
            <person name="Hellsten U."/>
            <person name="Hildebrand M."/>
            <person name="Jenkins B.D."/>
            <person name="Jurka J."/>
            <person name="Kapitonov V.V."/>
            <person name="Kroger N."/>
            <person name="Lau W.W."/>
            <person name="Lane T.W."/>
            <person name="Larimer F.W."/>
            <person name="Lippmeier J.C."/>
            <person name="Lucas S."/>
            <person name="Medina M."/>
            <person name="Montsant A."/>
            <person name="Obornik M."/>
            <person name="Parker M.S."/>
            <person name="Palenik B."/>
            <person name="Pazour G.J."/>
            <person name="Richardson P.M."/>
            <person name="Rynearson T.A."/>
            <person name="Saito M.A."/>
            <person name="Schwartz D.C."/>
            <person name="Thamatrakoln K."/>
            <person name="Valentin K."/>
            <person name="Vardi A."/>
            <person name="Wilkerson F.P."/>
            <person name="Rokhsar D.S."/>
        </authorList>
    </citation>
    <scope>NUCLEOTIDE SEQUENCE [LARGE SCALE GENOMIC DNA]</scope>
    <source>
        <strain evidence="2 3">CCMP1335</strain>
    </source>
</reference>
<keyword evidence="3" id="KW-1185">Reference proteome</keyword>
<dbReference type="Proteomes" id="UP000001449">
    <property type="component" value="Chromosome 4"/>
</dbReference>
<dbReference type="AlphaFoldDB" id="B8C0S8"/>
<gene>
    <name evidence="2" type="ORF">THAPSDRAFT_4958</name>
</gene>
<feature type="chain" id="PRO_5002866134" evidence="1">
    <location>
        <begin position="24"/>
        <end position="248"/>
    </location>
</feature>